<feature type="binding site" evidence="2">
    <location>
        <position position="110"/>
    </location>
    <ligand>
        <name>Mn(2+)</name>
        <dbReference type="ChEBI" id="CHEBI:29035"/>
        <label>2</label>
    </ligand>
</feature>
<gene>
    <name evidence="4" type="ORF">CLV62_11472</name>
</gene>
<proteinExistence type="predicted"/>
<name>A0A2V3PPK0_9BACT</name>
<keyword evidence="2" id="KW-0479">Metal-binding</keyword>
<evidence type="ECO:0000256" key="2">
    <source>
        <dbReference type="PIRSR" id="PIRSR005962-1"/>
    </source>
</evidence>
<dbReference type="EMBL" id="QICL01000014">
    <property type="protein sequence ID" value="PXV63355.1"/>
    <property type="molecule type" value="Genomic_DNA"/>
</dbReference>
<evidence type="ECO:0000259" key="3">
    <source>
        <dbReference type="Pfam" id="PF07687"/>
    </source>
</evidence>
<evidence type="ECO:0000313" key="4">
    <source>
        <dbReference type="EMBL" id="PXV63355.1"/>
    </source>
</evidence>
<feature type="domain" description="Peptidase M20 dimerisation" evidence="3">
    <location>
        <begin position="194"/>
        <end position="291"/>
    </location>
</feature>
<feature type="binding site" evidence="2">
    <location>
        <position position="144"/>
    </location>
    <ligand>
        <name>Mn(2+)</name>
        <dbReference type="ChEBI" id="CHEBI:29035"/>
        <label>2</label>
    </ligand>
</feature>
<organism evidence="4 5">
    <name type="scientific">Dysgonomonas alginatilytica</name>
    <dbReference type="NCBI Taxonomy" id="1605892"/>
    <lineage>
        <taxon>Bacteria</taxon>
        <taxon>Pseudomonadati</taxon>
        <taxon>Bacteroidota</taxon>
        <taxon>Bacteroidia</taxon>
        <taxon>Bacteroidales</taxon>
        <taxon>Dysgonomonadaceae</taxon>
        <taxon>Dysgonomonas</taxon>
    </lineage>
</organism>
<evidence type="ECO:0000313" key="5">
    <source>
        <dbReference type="Proteomes" id="UP000247973"/>
    </source>
</evidence>
<dbReference type="CDD" id="cd03886">
    <property type="entry name" value="M20_Acy1"/>
    <property type="match status" value="1"/>
</dbReference>
<dbReference type="GO" id="GO:0019877">
    <property type="term" value="P:diaminopimelate biosynthetic process"/>
    <property type="evidence" value="ECO:0007669"/>
    <property type="project" value="UniProtKB-ARBA"/>
</dbReference>
<accession>A0A2V3PPK0</accession>
<dbReference type="NCBIfam" id="TIGR01891">
    <property type="entry name" value="amidohydrolases"/>
    <property type="match status" value="1"/>
</dbReference>
<reference evidence="4 5" key="1">
    <citation type="submission" date="2018-03" db="EMBL/GenBank/DDBJ databases">
        <title>Genomic Encyclopedia of Archaeal and Bacterial Type Strains, Phase II (KMG-II): from individual species to whole genera.</title>
        <authorList>
            <person name="Goeker M."/>
        </authorList>
    </citation>
    <scope>NUCLEOTIDE SEQUENCE [LARGE SCALE GENOMIC DNA]</scope>
    <source>
        <strain evidence="4 5">DSM 100214</strain>
    </source>
</reference>
<dbReference type="InterPro" id="IPR017439">
    <property type="entry name" value="Amidohydrolase"/>
</dbReference>
<feature type="binding site" evidence="2">
    <location>
        <position position="171"/>
    </location>
    <ligand>
        <name>Mn(2+)</name>
        <dbReference type="ChEBI" id="CHEBI:29035"/>
        <label>2</label>
    </ligand>
</feature>
<dbReference type="PANTHER" id="PTHR11014">
    <property type="entry name" value="PEPTIDASE M20 FAMILY MEMBER"/>
    <property type="match status" value="1"/>
</dbReference>
<dbReference type="Gene3D" id="3.30.70.360">
    <property type="match status" value="1"/>
</dbReference>
<dbReference type="InterPro" id="IPR002933">
    <property type="entry name" value="Peptidase_M20"/>
</dbReference>
<dbReference type="Gene3D" id="3.40.630.10">
    <property type="entry name" value="Zn peptidases"/>
    <property type="match status" value="1"/>
</dbReference>
<dbReference type="Pfam" id="PF07687">
    <property type="entry name" value="M20_dimer"/>
    <property type="match status" value="1"/>
</dbReference>
<dbReference type="GO" id="GO:0046872">
    <property type="term" value="F:metal ion binding"/>
    <property type="evidence" value="ECO:0007669"/>
    <property type="project" value="UniProtKB-KW"/>
</dbReference>
<keyword evidence="2" id="KW-0464">Manganese</keyword>
<dbReference type="Pfam" id="PF01546">
    <property type="entry name" value="Peptidase_M20"/>
    <property type="match status" value="1"/>
</dbReference>
<dbReference type="PANTHER" id="PTHR11014:SF63">
    <property type="entry name" value="METALLOPEPTIDASE, PUTATIVE (AFU_ORTHOLOGUE AFUA_6G09600)-RELATED"/>
    <property type="match status" value="1"/>
</dbReference>
<keyword evidence="5" id="KW-1185">Reference proteome</keyword>
<feature type="binding site" evidence="2">
    <location>
        <position position="369"/>
    </location>
    <ligand>
        <name>Mn(2+)</name>
        <dbReference type="ChEBI" id="CHEBI:29035"/>
        <label>2</label>
    </ligand>
</feature>
<evidence type="ECO:0000256" key="1">
    <source>
        <dbReference type="ARBA" id="ARBA00022801"/>
    </source>
</evidence>
<sequence length="397" mass="44047">MSEKLVEIVTGKVKKYHNDTVGHYKHLHKHPELSFEEENTSLYIEKQLQEWGVEYRNKIGGYGILACIKGSKPSSKTIALRADMDALPITEENDIDFKSKSEGVMHACGHDTHTASLLGAVKIINEMKDQFAGTILFIFQPGEEKHPGGASLMLKDGIFDTYKPDIIIGQHAYIDYPVGTVGFEPGTVMASADEVHIQITGNGGHGAIPQDLNDTVLAASQLVVAMQQVVSRRSNPFKPCVLSFGKFIANGATNIIPNMVTLAGSLRCMDEEERTKLKPIIRDIAIHTAKAYGCECHIEVYDGYPCTYNDEEVTRMAKTFAIEYLGEDKVRGLPKRMTAEDFGFFSQLYPTTFYRYGVIGNQKKCTGLHTPTFLIDEEALKTSVGTITYLALKYCQL</sequence>
<dbReference type="Proteomes" id="UP000247973">
    <property type="component" value="Unassembled WGS sequence"/>
</dbReference>
<comment type="cofactor">
    <cofactor evidence="2">
        <name>Mn(2+)</name>
        <dbReference type="ChEBI" id="CHEBI:29035"/>
    </cofactor>
    <text evidence="2">The Mn(2+) ion enhances activity.</text>
</comment>
<keyword evidence="1 4" id="KW-0378">Hydrolase</keyword>
<dbReference type="AlphaFoldDB" id="A0A2V3PPK0"/>
<dbReference type="InterPro" id="IPR011650">
    <property type="entry name" value="Peptidase_M20_dimer"/>
</dbReference>
<dbReference type="GO" id="GO:0050118">
    <property type="term" value="F:N-acetyldiaminopimelate deacetylase activity"/>
    <property type="evidence" value="ECO:0007669"/>
    <property type="project" value="UniProtKB-ARBA"/>
</dbReference>
<feature type="binding site" evidence="2">
    <location>
        <position position="108"/>
    </location>
    <ligand>
        <name>Mn(2+)</name>
        <dbReference type="ChEBI" id="CHEBI:29035"/>
        <label>2</label>
    </ligand>
</feature>
<dbReference type="InterPro" id="IPR036264">
    <property type="entry name" value="Bact_exopeptidase_dim_dom"/>
</dbReference>
<dbReference type="SUPFAM" id="SSF55031">
    <property type="entry name" value="Bacterial exopeptidase dimerisation domain"/>
    <property type="match status" value="1"/>
</dbReference>
<dbReference type="FunFam" id="3.30.70.360:FF:000001">
    <property type="entry name" value="N-acetyldiaminopimelate deacetylase"/>
    <property type="match status" value="1"/>
</dbReference>
<protein>
    <submittedName>
        <fullName evidence="4">Hippurate hydrolase</fullName>
    </submittedName>
</protein>
<dbReference type="SUPFAM" id="SSF53187">
    <property type="entry name" value="Zn-dependent exopeptidases"/>
    <property type="match status" value="1"/>
</dbReference>
<dbReference type="RefSeq" id="WP_110310997.1">
    <property type="nucleotide sequence ID" value="NZ_QICL01000014.1"/>
</dbReference>
<comment type="caution">
    <text evidence="4">The sequence shown here is derived from an EMBL/GenBank/DDBJ whole genome shotgun (WGS) entry which is preliminary data.</text>
</comment>
<dbReference type="OrthoDB" id="9776731at2"/>
<dbReference type="PIRSF" id="PIRSF005962">
    <property type="entry name" value="Pept_M20D_amidohydro"/>
    <property type="match status" value="1"/>
</dbReference>